<dbReference type="PANTHER" id="PTHR11795:SF450">
    <property type="entry name" value="ABC TRANSPORTER PERMEASE PROTEIN"/>
    <property type="match status" value="1"/>
</dbReference>
<dbReference type="AlphaFoldDB" id="A0A2U1CNL9"/>
<gene>
    <name evidence="10" type="ORF">C7440_2041</name>
</gene>
<dbReference type="Proteomes" id="UP000246145">
    <property type="component" value="Unassembled WGS sequence"/>
</dbReference>
<dbReference type="EMBL" id="QEKO01000002">
    <property type="protein sequence ID" value="PVY62547.1"/>
    <property type="molecule type" value="Genomic_DNA"/>
</dbReference>
<keyword evidence="2" id="KW-0813">Transport</keyword>
<comment type="caution">
    <text evidence="10">The sequence shown here is derived from an EMBL/GenBank/DDBJ whole genome shotgun (WGS) entry which is preliminary data.</text>
</comment>
<evidence type="ECO:0000256" key="7">
    <source>
        <dbReference type="ARBA" id="ARBA00023136"/>
    </source>
</evidence>
<feature type="transmembrane region" description="Helical" evidence="9">
    <location>
        <begin position="283"/>
        <end position="310"/>
    </location>
</feature>
<evidence type="ECO:0000256" key="1">
    <source>
        <dbReference type="ARBA" id="ARBA00004651"/>
    </source>
</evidence>
<feature type="transmembrane region" description="Helical" evidence="9">
    <location>
        <begin position="322"/>
        <end position="344"/>
    </location>
</feature>
<dbReference type="GO" id="GO:0022857">
    <property type="term" value="F:transmembrane transporter activity"/>
    <property type="evidence" value="ECO:0007669"/>
    <property type="project" value="InterPro"/>
</dbReference>
<evidence type="ECO:0000256" key="8">
    <source>
        <dbReference type="ARBA" id="ARBA00037998"/>
    </source>
</evidence>
<dbReference type="RefSeq" id="WP_116518414.1">
    <property type="nucleotide sequence ID" value="NZ_JACCEX010000002.1"/>
</dbReference>
<dbReference type="CDD" id="cd06582">
    <property type="entry name" value="TM_PBP1_LivH_like"/>
    <property type="match status" value="1"/>
</dbReference>
<evidence type="ECO:0000256" key="9">
    <source>
        <dbReference type="SAM" id="Phobius"/>
    </source>
</evidence>
<keyword evidence="7 9" id="KW-0472">Membrane</keyword>
<dbReference type="GO" id="GO:0005886">
    <property type="term" value="C:plasma membrane"/>
    <property type="evidence" value="ECO:0007669"/>
    <property type="project" value="UniProtKB-SubCell"/>
</dbReference>
<evidence type="ECO:0000256" key="5">
    <source>
        <dbReference type="ARBA" id="ARBA00022970"/>
    </source>
</evidence>
<dbReference type="GO" id="GO:0006865">
    <property type="term" value="P:amino acid transport"/>
    <property type="evidence" value="ECO:0007669"/>
    <property type="project" value="UniProtKB-KW"/>
</dbReference>
<evidence type="ECO:0000256" key="4">
    <source>
        <dbReference type="ARBA" id="ARBA00022692"/>
    </source>
</evidence>
<dbReference type="OrthoDB" id="5293349at2"/>
<keyword evidence="5" id="KW-0029">Amino-acid transport</keyword>
<dbReference type="STRING" id="1231391.GCA_000308195_02085"/>
<dbReference type="Pfam" id="PF02653">
    <property type="entry name" value="BPD_transp_2"/>
    <property type="match status" value="1"/>
</dbReference>
<feature type="transmembrane region" description="Helical" evidence="9">
    <location>
        <begin position="248"/>
        <end position="271"/>
    </location>
</feature>
<comment type="subcellular location">
    <subcellularLocation>
        <location evidence="1">Cell membrane</location>
        <topology evidence="1">Multi-pass membrane protein</topology>
    </subcellularLocation>
</comment>
<protein>
    <submittedName>
        <fullName evidence="10">Branched-chain amino acid transport system permease protein</fullName>
    </submittedName>
</protein>
<feature type="transmembrane region" description="Helical" evidence="9">
    <location>
        <begin position="18"/>
        <end position="38"/>
    </location>
</feature>
<feature type="transmembrane region" description="Helical" evidence="9">
    <location>
        <begin position="192"/>
        <end position="216"/>
    </location>
</feature>
<reference evidence="10 11" key="1">
    <citation type="submission" date="2018-04" db="EMBL/GenBank/DDBJ databases">
        <title>Genomic Encyclopedia of Type Strains, Phase IV (KMG-IV): sequencing the most valuable type-strain genomes for metagenomic binning, comparative biology and taxonomic classification.</title>
        <authorList>
            <person name="Goeker M."/>
        </authorList>
    </citation>
    <scope>NUCLEOTIDE SEQUENCE [LARGE SCALE GENOMIC DNA]</scope>
    <source>
        <strain evidence="10 11">DSM 10065</strain>
    </source>
</reference>
<evidence type="ECO:0000256" key="6">
    <source>
        <dbReference type="ARBA" id="ARBA00022989"/>
    </source>
</evidence>
<keyword evidence="11" id="KW-1185">Reference proteome</keyword>
<proteinExistence type="inferred from homology"/>
<evidence type="ECO:0000256" key="2">
    <source>
        <dbReference type="ARBA" id="ARBA00022448"/>
    </source>
</evidence>
<dbReference type="InterPro" id="IPR052157">
    <property type="entry name" value="BCAA_transport_permease"/>
</dbReference>
<evidence type="ECO:0000313" key="10">
    <source>
        <dbReference type="EMBL" id="PVY62547.1"/>
    </source>
</evidence>
<organism evidence="10 11">
    <name type="scientific">Pusillimonas noertemannii</name>
    <dbReference type="NCBI Taxonomy" id="305977"/>
    <lineage>
        <taxon>Bacteria</taxon>
        <taxon>Pseudomonadati</taxon>
        <taxon>Pseudomonadota</taxon>
        <taxon>Betaproteobacteria</taxon>
        <taxon>Burkholderiales</taxon>
        <taxon>Alcaligenaceae</taxon>
        <taxon>Pusillimonas</taxon>
    </lineage>
</organism>
<comment type="similarity">
    <text evidence="8">Belongs to the binding-protein-dependent transport system permease family. LivHM subfamily.</text>
</comment>
<dbReference type="InterPro" id="IPR001851">
    <property type="entry name" value="ABC_transp_permease"/>
</dbReference>
<accession>A0A2U1CNL9</accession>
<sequence>MDLSIGILLFQDGLTNGAIYMLLALALVLVFSVTRVLFLPQGEFVVFGALGFTLLNKGQMPGTVWLLLVFGVLAAISDIGSAATGKRLTAARRTLVANLALPALLALLAWIAARNNAPPLVCALLAIALVIPLGPMIYRIAFMPVAQSSILTLLIVGVTVHFVLLGMSLFFFGPEGMRAQPLLNGDISFGEVVVSAQSLLVYAASAAVVAGLYYLFEHTVYGKALRATSVSRTGARLSGIRTHVAGKLAFGLAAAIGAVCGVLLVSLTTVYYDSGLAIGMRGFIGAVVGALVSFPGAAVGALMVGVIEAFTAFFYSSLKDAALFLLIIPVLLYLSLGSGAGTVVSEEES</sequence>
<evidence type="ECO:0000256" key="3">
    <source>
        <dbReference type="ARBA" id="ARBA00022475"/>
    </source>
</evidence>
<feature type="transmembrane region" description="Helical" evidence="9">
    <location>
        <begin position="95"/>
        <end position="112"/>
    </location>
</feature>
<feature type="transmembrane region" description="Helical" evidence="9">
    <location>
        <begin position="64"/>
        <end position="83"/>
    </location>
</feature>
<dbReference type="PANTHER" id="PTHR11795">
    <property type="entry name" value="BRANCHED-CHAIN AMINO ACID TRANSPORT SYSTEM PERMEASE PROTEIN LIVH"/>
    <property type="match status" value="1"/>
</dbReference>
<keyword evidence="3" id="KW-1003">Cell membrane</keyword>
<evidence type="ECO:0000313" key="11">
    <source>
        <dbReference type="Proteomes" id="UP000246145"/>
    </source>
</evidence>
<feature type="transmembrane region" description="Helical" evidence="9">
    <location>
        <begin position="150"/>
        <end position="172"/>
    </location>
</feature>
<keyword evidence="4 9" id="KW-0812">Transmembrane</keyword>
<name>A0A2U1CNL9_9BURK</name>
<keyword evidence="6 9" id="KW-1133">Transmembrane helix</keyword>
<feature type="transmembrane region" description="Helical" evidence="9">
    <location>
        <begin position="118"/>
        <end position="138"/>
    </location>
</feature>